<dbReference type="Proteomes" id="UP000004506">
    <property type="component" value="Unassembled WGS sequence"/>
</dbReference>
<dbReference type="Gene3D" id="1.20.1710.10">
    <property type="entry name" value="IpaD-like"/>
    <property type="match status" value="1"/>
</dbReference>
<dbReference type="AlphaFoldDB" id="A0AA86YSY5"/>
<accession>A0AA86YSY5</accession>
<sequence>MNGVNIVIQPSALASMTPSSATITHDDSVVSPLNLQGTFVPDLELPIEERAEKILQQYGVDYPEKKNYLISNNMQDHEQILALTRLAQFEFKDSMDKTSNLIASMSAEITKTEDGRSHIKSIKGLIDNINTNYQKSFGEITKEATKYMETLNKALGLLSTYISAGKDGKIHFNRSEFDNQFMIALKGYVIPKTGTAWDAWREPVIDDDRISDFINDIASISFKEGVTRSTIEGVASFFKKKLEGQGFIVKETDGKIKIYPDFNVVKEIKKIVDGVKLNEDGDLISQAFQSMQTAIDSKKNSVNNSVSRLLEAFRQDNSHFENLTQLLIQLLKDLFQYNAGFANT</sequence>
<evidence type="ECO:0008006" key="3">
    <source>
        <dbReference type="Google" id="ProtNLM"/>
    </source>
</evidence>
<proteinExistence type="predicted"/>
<gene>
    <name evidence="1" type="ORF">PROSTU_04173</name>
</gene>
<reference evidence="1 2" key="3">
    <citation type="submission" date="2008-05" db="EMBL/GenBank/DDBJ databases">
        <authorList>
            <person name="Fulton L."/>
            <person name="Clifton S."/>
            <person name="Fulton B."/>
            <person name="Xu J."/>
            <person name="Minx P."/>
            <person name="Pepin K.H."/>
            <person name="Johnson M."/>
            <person name="Thiruvilangam P."/>
            <person name="Bhonagiri V."/>
            <person name="Nash W.E."/>
            <person name="Mardis E.R."/>
            <person name="Wilson R.K."/>
        </authorList>
    </citation>
    <scope>NUCLEOTIDE SEQUENCE [LARGE SCALE GENOMIC DNA]</scope>
    <source>
        <strain evidence="1 2">ATCC 25827</strain>
    </source>
</reference>
<dbReference type="EMBL" id="ABJD02000104">
    <property type="protein sequence ID" value="EDU57904.1"/>
    <property type="molecule type" value="Genomic_DNA"/>
</dbReference>
<dbReference type="RefSeq" id="WP_004926261.1">
    <property type="nucleotide sequence ID" value="NZ_DS607680.1"/>
</dbReference>
<name>A0AA86YSY5_PROST</name>
<dbReference type="SUPFAM" id="SSF140693">
    <property type="entry name" value="IpaD-like"/>
    <property type="match status" value="1"/>
</dbReference>
<protein>
    <recommendedName>
        <fullName evidence="3">IpaD/SipD/SspD family type III secretion system needle tip protein</fullName>
    </recommendedName>
</protein>
<reference evidence="2" key="2">
    <citation type="submission" date="2008-04" db="EMBL/GenBank/DDBJ databases">
        <title>Draft genome sequence of Providencia stuartii(ATCC 25827).</title>
        <authorList>
            <person name="Sudarsanam P."/>
            <person name="Ley R."/>
            <person name="Guruge J."/>
            <person name="Turnbaugh P.J."/>
            <person name="Mahowald M."/>
            <person name="Liep D."/>
            <person name="Gordon J."/>
        </authorList>
    </citation>
    <scope>NUCLEOTIDE SEQUENCE [LARGE SCALE GENOMIC DNA]</scope>
    <source>
        <strain evidence="2">ATCC 25827</strain>
    </source>
</reference>
<organism evidence="1 2">
    <name type="scientific">Providencia stuartii ATCC 25827</name>
    <dbReference type="NCBI Taxonomy" id="471874"/>
    <lineage>
        <taxon>Bacteria</taxon>
        <taxon>Pseudomonadati</taxon>
        <taxon>Pseudomonadota</taxon>
        <taxon>Gammaproteobacteria</taxon>
        <taxon>Enterobacterales</taxon>
        <taxon>Morganellaceae</taxon>
        <taxon>Providencia</taxon>
    </lineage>
</organism>
<evidence type="ECO:0000313" key="2">
    <source>
        <dbReference type="Proteomes" id="UP000004506"/>
    </source>
</evidence>
<dbReference type="InterPro" id="IPR036708">
    <property type="entry name" value="BipD-like_sf"/>
</dbReference>
<reference evidence="2" key="1">
    <citation type="submission" date="2008-04" db="EMBL/GenBank/DDBJ databases">
        <title>Draft genome sequence of Providencia stuartii (ATCC 25827).</title>
        <authorList>
            <person name="Sudarsanam P."/>
            <person name="Ley R."/>
            <person name="Guruge J."/>
            <person name="Turnbaugh P.J."/>
            <person name="Mahowald M."/>
            <person name="Liep D."/>
            <person name="Gordon J."/>
        </authorList>
    </citation>
    <scope>NUCLEOTIDE SEQUENCE [LARGE SCALE GENOMIC DNA]</scope>
    <source>
        <strain evidence="2">ATCC 25827</strain>
    </source>
</reference>
<evidence type="ECO:0000313" key="1">
    <source>
        <dbReference type="EMBL" id="EDU57904.1"/>
    </source>
</evidence>
<comment type="caution">
    <text evidence="1">The sequence shown here is derived from an EMBL/GenBank/DDBJ whole genome shotgun (WGS) entry which is preliminary data.</text>
</comment>